<sequence>MDRSHDLDLLLLGKTGAGKSATGNSILGFRAFSSVVTAASVTIKSQKEVSELENGRRIRIVEIPGVGDTRGSDADGKELFMDAIKEAIAMNPAGYHALLLVLRFGSRLTKEDVDIIGYLKTVFGENFIEKHCIIIMTYGDDFRNMQENEDIEVTFEEWCKQQTGYFNEMYDEVNGRVILFDNRKKSDFQVEQRKQLISMVDQLMVGGQRYTSEKFAKAQKHREKILLENKIPSINDKVREETSIILSSLRKIKDNQTVNNKKDSLIALMDRIRALLKDIEQEENKWALHQPQAIILQVQSQVEQELKYLQMQKEYGQKEKDRQEGAEIEKEPLHSQLADYAHEQMQWRVAVNKLQLDYMRMRNEYDMVTAPKESSFSIY</sequence>
<keyword evidence="2" id="KW-0547">Nucleotide-binding</keyword>
<proteinExistence type="inferred from homology"/>
<dbReference type="GO" id="GO:0005525">
    <property type="term" value="F:GTP binding"/>
    <property type="evidence" value="ECO:0007669"/>
    <property type="project" value="UniProtKB-KW"/>
</dbReference>
<dbReference type="InterPro" id="IPR006703">
    <property type="entry name" value="G_AIG1"/>
</dbReference>
<reference evidence="5 6" key="1">
    <citation type="journal article" date="2021" name="Elife">
        <title>Chloroplast acquisition without the gene transfer in kleptoplastic sea slugs, Plakobranchus ocellatus.</title>
        <authorList>
            <person name="Maeda T."/>
            <person name="Takahashi S."/>
            <person name="Yoshida T."/>
            <person name="Shimamura S."/>
            <person name="Takaki Y."/>
            <person name="Nagai Y."/>
            <person name="Toyoda A."/>
            <person name="Suzuki Y."/>
            <person name="Arimoto A."/>
            <person name="Ishii H."/>
            <person name="Satoh N."/>
            <person name="Nishiyama T."/>
            <person name="Hasebe M."/>
            <person name="Maruyama T."/>
            <person name="Minagawa J."/>
            <person name="Obokata J."/>
            <person name="Shigenobu S."/>
        </authorList>
    </citation>
    <scope>NUCLEOTIDE SEQUENCE [LARGE SCALE GENOMIC DNA]</scope>
</reference>
<evidence type="ECO:0000313" key="6">
    <source>
        <dbReference type="Proteomes" id="UP000735302"/>
    </source>
</evidence>
<dbReference type="PANTHER" id="PTHR10903">
    <property type="entry name" value="GTPASE, IMAP FAMILY MEMBER-RELATED"/>
    <property type="match status" value="1"/>
</dbReference>
<dbReference type="Pfam" id="PF04548">
    <property type="entry name" value="AIG1"/>
    <property type="match status" value="1"/>
</dbReference>
<dbReference type="EMBL" id="BLXT01007836">
    <property type="protein sequence ID" value="GFO42954.1"/>
    <property type="molecule type" value="Genomic_DNA"/>
</dbReference>
<comment type="caution">
    <text evidence="5">The sequence shown here is derived from an EMBL/GenBank/DDBJ whole genome shotgun (WGS) entry which is preliminary data.</text>
</comment>
<evidence type="ECO:0000256" key="1">
    <source>
        <dbReference type="ARBA" id="ARBA00008535"/>
    </source>
</evidence>
<evidence type="ECO:0000259" key="4">
    <source>
        <dbReference type="PROSITE" id="PS51720"/>
    </source>
</evidence>
<dbReference type="AlphaFoldDB" id="A0AAV4DFK3"/>
<protein>
    <submittedName>
        <fullName evidence="5">Immune-associated nucleotide-binding protein 10</fullName>
    </submittedName>
</protein>
<name>A0AAV4DFK3_9GAST</name>
<dbReference type="Gene3D" id="3.40.50.300">
    <property type="entry name" value="P-loop containing nucleotide triphosphate hydrolases"/>
    <property type="match status" value="1"/>
</dbReference>
<evidence type="ECO:0000313" key="5">
    <source>
        <dbReference type="EMBL" id="GFO42954.1"/>
    </source>
</evidence>
<evidence type="ECO:0000256" key="3">
    <source>
        <dbReference type="ARBA" id="ARBA00023134"/>
    </source>
</evidence>
<dbReference type="SUPFAM" id="SSF52540">
    <property type="entry name" value="P-loop containing nucleoside triphosphate hydrolases"/>
    <property type="match status" value="1"/>
</dbReference>
<organism evidence="5 6">
    <name type="scientific">Plakobranchus ocellatus</name>
    <dbReference type="NCBI Taxonomy" id="259542"/>
    <lineage>
        <taxon>Eukaryota</taxon>
        <taxon>Metazoa</taxon>
        <taxon>Spiralia</taxon>
        <taxon>Lophotrochozoa</taxon>
        <taxon>Mollusca</taxon>
        <taxon>Gastropoda</taxon>
        <taxon>Heterobranchia</taxon>
        <taxon>Euthyneura</taxon>
        <taxon>Panpulmonata</taxon>
        <taxon>Sacoglossa</taxon>
        <taxon>Placobranchoidea</taxon>
        <taxon>Plakobranchidae</taxon>
        <taxon>Plakobranchus</taxon>
    </lineage>
</organism>
<dbReference type="InterPro" id="IPR027417">
    <property type="entry name" value="P-loop_NTPase"/>
</dbReference>
<gene>
    <name evidence="5" type="ORF">PoB_006945900</name>
</gene>
<comment type="similarity">
    <text evidence="1">Belongs to the TRAFAC class TrmE-Era-EngA-EngB-Septin-like GTPase superfamily. AIG1/Toc34/Toc159-like paraseptin GTPase family. IAN subfamily.</text>
</comment>
<keyword evidence="3" id="KW-0342">GTP-binding</keyword>
<accession>A0AAV4DFK3</accession>
<evidence type="ECO:0000256" key="2">
    <source>
        <dbReference type="ARBA" id="ARBA00022741"/>
    </source>
</evidence>
<dbReference type="FunFam" id="3.40.50.300:FF:000840">
    <property type="entry name" value="Immune-associated nucleotide-binding protein 9"/>
    <property type="match status" value="1"/>
</dbReference>
<dbReference type="PANTHER" id="PTHR10903:SF184">
    <property type="entry name" value="GTP-BINDING PROTEIN A"/>
    <property type="match status" value="1"/>
</dbReference>
<dbReference type="InterPro" id="IPR045058">
    <property type="entry name" value="GIMA/IAN/Toc"/>
</dbReference>
<keyword evidence="6" id="KW-1185">Reference proteome</keyword>
<dbReference type="PROSITE" id="PS51720">
    <property type="entry name" value="G_AIG1"/>
    <property type="match status" value="1"/>
</dbReference>
<dbReference type="Proteomes" id="UP000735302">
    <property type="component" value="Unassembled WGS sequence"/>
</dbReference>
<feature type="domain" description="AIG1-type G" evidence="4">
    <location>
        <begin position="4"/>
        <end position="219"/>
    </location>
</feature>